<sequence>MRFTDDAGNFATRVISLSVAADPDIAGDAVTVAEDGSVTTAVFGNDTFENAAPAITAVTSGAHGTVTIVDAAAGTVLYTPDANWHGTDSYTYTVTSGGVTETATVTVTVTSVDDATAFSGNTTGVGTEDIAAITGVLGVSDADGIASPGFAVTTGAGHGTATIDPATGARSYTPAADYNGPDSFTVTVTDSEGHTATRVISVSVVAAVDIAANSVAVAEDASVTTNLLANDSFEGTPAITAVTNGAHGTVTIIDAAAGTVRYTPDANFHGNDTYTYTVTSGGVTETATVTVTVSPVDDATSFSGATSGAGVEDGAAITGTLGATDADGMAAPAFTVTAAAAHGTATVDAATGAWTYVPAADYNGADSFTVTVTDDDGNTSTQVISVAVSAVPDIRGDSVTLAEDGSAITAVRGNDSFEGATPTVTAVTNGAHGTVTIVDAAAGTIRYTPDANWHGNDSYTYTVTSGGVTETATVSVTVTAVDDATTFSGNATGVGAEDAGAISGVLSATDADGMADPDYTVTTAAAHGTATIDPITGSWSYTPDADYRGPDSFTVTVTDDDGNTATRTVNLSVTPVVDIAGDTASTAEDTAVTRDVLANDSFESADRSITAVTHGAHGTVTVIDADRACCATRPTPTTTAPTPTRTP</sequence>
<evidence type="ECO:0000313" key="2">
    <source>
        <dbReference type="Proteomes" id="UP000500826"/>
    </source>
</evidence>
<protein>
    <submittedName>
        <fullName evidence="1">Tandem-95 repeat protein</fullName>
    </submittedName>
</protein>
<dbReference type="Pfam" id="PF17963">
    <property type="entry name" value="Big_9"/>
    <property type="match status" value="6"/>
</dbReference>
<dbReference type="EMBL" id="CP053418">
    <property type="protein sequence ID" value="QJW83470.1"/>
    <property type="molecule type" value="Genomic_DNA"/>
</dbReference>
<dbReference type="InterPro" id="IPR015919">
    <property type="entry name" value="Cadherin-like_sf"/>
</dbReference>
<evidence type="ECO:0000313" key="1">
    <source>
        <dbReference type="EMBL" id="QJW83470.1"/>
    </source>
</evidence>
<dbReference type="Proteomes" id="UP000500826">
    <property type="component" value="Chromosome"/>
</dbReference>
<name>A0ABX6P080_9BURK</name>
<dbReference type="Gene3D" id="2.60.40.3440">
    <property type="match status" value="6"/>
</dbReference>
<reference evidence="1 2" key="1">
    <citation type="submission" date="2020-05" db="EMBL/GenBank/DDBJ databases">
        <title>Ramlibacter rhizophilus sp. nov., isolated from rhizosphere soil of national flower Mugunghwa from South Korea.</title>
        <authorList>
            <person name="Zheng-Fei Y."/>
            <person name="Huan T."/>
        </authorList>
    </citation>
    <scope>NUCLEOTIDE SEQUENCE [LARGE SCALE GENOMIC DNA]</scope>
    <source>
        <strain evidence="1 2">H242</strain>
    </source>
</reference>
<gene>
    <name evidence="1" type="ORF">HK414_02845</name>
</gene>
<dbReference type="SUPFAM" id="SSF49313">
    <property type="entry name" value="Cadherin-like"/>
    <property type="match status" value="1"/>
</dbReference>
<organism evidence="1 2">
    <name type="scientific">Ramlibacter terrae</name>
    <dbReference type="NCBI Taxonomy" id="2732511"/>
    <lineage>
        <taxon>Bacteria</taxon>
        <taxon>Pseudomonadati</taxon>
        <taxon>Pseudomonadota</taxon>
        <taxon>Betaproteobacteria</taxon>
        <taxon>Burkholderiales</taxon>
        <taxon>Comamonadaceae</taxon>
        <taxon>Ramlibacter</taxon>
    </lineage>
</organism>
<accession>A0ABX6P080</accession>
<dbReference type="NCBIfam" id="NF012211">
    <property type="entry name" value="tand_rpt_95"/>
    <property type="match status" value="6"/>
</dbReference>
<proteinExistence type="predicted"/>
<keyword evidence="2" id="KW-1185">Reference proteome</keyword>